<feature type="compositionally biased region" description="Gly residues" evidence="1">
    <location>
        <begin position="16"/>
        <end position="33"/>
    </location>
</feature>
<accession>A0ABS2PY14</accession>
<dbReference type="EMBL" id="JAFBER010000005">
    <property type="protein sequence ID" value="MBM7644939.1"/>
    <property type="molecule type" value="Genomic_DNA"/>
</dbReference>
<feature type="region of interest" description="Disordered" evidence="1">
    <location>
        <begin position="1"/>
        <end position="79"/>
    </location>
</feature>
<gene>
    <name evidence="2" type="ORF">JOD45_001148</name>
</gene>
<protein>
    <submittedName>
        <fullName evidence="2">Uncharacterized protein</fullName>
    </submittedName>
</protein>
<reference evidence="2 3" key="1">
    <citation type="submission" date="2021-01" db="EMBL/GenBank/DDBJ databases">
        <title>Genomic Encyclopedia of Type Strains, Phase IV (KMG-IV): sequencing the most valuable type-strain genomes for metagenomic binning, comparative biology and taxonomic classification.</title>
        <authorList>
            <person name="Goeker M."/>
        </authorList>
    </citation>
    <scope>NUCLEOTIDE SEQUENCE [LARGE SCALE GENOMIC DNA]</scope>
    <source>
        <strain evidence="2 3">DSM 28236</strain>
    </source>
</reference>
<proteinExistence type="predicted"/>
<keyword evidence="3" id="KW-1185">Reference proteome</keyword>
<comment type="caution">
    <text evidence="2">The sequence shown here is derived from an EMBL/GenBank/DDBJ whole genome shotgun (WGS) entry which is preliminary data.</text>
</comment>
<name>A0ABS2PY14_9BACL</name>
<dbReference type="RefSeq" id="WP_239549102.1">
    <property type="nucleotide sequence ID" value="NZ_JAFBER010000005.1"/>
</dbReference>
<evidence type="ECO:0000313" key="3">
    <source>
        <dbReference type="Proteomes" id="UP000808914"/>
    </source>
</evidence>
<organism evidence="2 3">
    <name type="scientific">Scopulibacillus daqui</name>
    <dbReference type="NCBI Taxonomy" id="1469162"/>
    <lineage>
        <taxon>Bacteria</taxon>
        <taxon>Bacillati</taxon>
        <taxon>Bacillota</taxon>
        <taxon>Bacilli</taxon>
        <taxon>Bacillales</taxon>
        <taxon>Sporolactobacillaceae</taxon>
        <taxon>Scopulibacillus</taxon>
    </lineage>
</organism>
<dbReference type="Proteomes" id="UP000808914">
    <property type="component" value="Unassembled WGS sequence"/>
</dbReference>
<evidence type="ECO:0000256" key="1">
    <source>
        <dbReference type="SAM" id="MobiDB-lite"/>
    </source>
</evidence>
<evidence type="ECO:0000313" key="2">
    <source>
        <dbReference type="EMBL" id="MBM7644939.1"/>
    </source>
</evidence>
<sequence length="133" mass="14363">MDYQNPYQPLMNHRQGQGGAQGYGGMPFTGQGQGQSTVHEGGGPQEGHGEGAELHAQGGMPSISLFPPPPMPGQGYPVQGRLSDTQYMVQMMTRLAMLVEQNNHLLRSMLQQQGQEKQRQIVTSGGGSVIVRM</sequence>